<comment type="catalytic activity">
    <reaction evidence="1">
        <text>ATP + protein L-histidine = ADP + protein N-phospho-L-histidine.</text>
        <dbReference type="EC" id="2.7.13.3"/>
    </reaction>
</comment>
<dbReference type="InterPro" id="IPR036097">
    <property type="entry name" value="HisK_dim/P_sf"/>
</dbReference>
<dbReference type="SUPFAM" id="SSF48452">
    <property type="entry name" value="TPR-like"/>
    <property type="match status" value="1"/>
</dbReference>
<dbReference type="GO" id="GO:0016301">
    <property type="term" value="F:kinase activity"/>
    <property type="evidence" value="ECO:0007669"/>
    <property type="project" value="UniProtKB-KW"/>
</dbReference>
<dbReference type="Gene3D" id="1.10.287.130">
    <property type="match status" value="1"/>
</dbReference>
<keyword evidence="4" id="KW-0808">Transferase</keyword>
<dbReference type="InterPro" id="IPR003661">
    <property type="entry name" value="HisK_dim/P_dom"/>
</dbReference>
<dbReference type="InterPro" id="IPR050736">
    <property type="entry name" value="Sensor_HK_Regulatory"/>
</dbReference>
<dbReference type="PRINTS" id="PR00344">
    <property type="entry name" value="BCTRLSENSOR"/>
</dbReference>
<dbReference type="InterPro" id="IPR011990">
    <property type="entry name" value="TPR-like_helical_dom_sf"/>
</dbReference>
<dbReference type="PROSITE" id="PS50109">
    <property type="entry name" value="HIS_KIN"/>
    <property type="match status" value="1"/>
</dbReference>
<evidence type="ECO:0000313" key="11">
    <source>
        <dbReference type="Proteomes" id="UP001304671"/>
    </source>
</evidence>
<sequence length="655" mass="74407">MNAQTVPLPYYPFKIMLFKVFRLIVLLLLCPFIVFSQQKKLEQLLSKWNKLTVVNQTKPDTATINLLSAIASEYMETVSDSAFIYSNKALALSEQINYNQGRARAYAMLGKMHYMKGNYDISLNNSLIALTISTQNDDKLGVANASNIVGLIYLAQNKINLALKEFLKAAAVNKSLNKLNRLSSNYFNIGLCYLENKSDSTIYYLLLSKSVSKQINDEHLLAMADNRIGDYYLQKEQLNKAIFYYSSVIKNTSYQNDWENSFAYTGLAKCYYKLGKYKAAVLCSQKGLLLAQKTNTKWDIEQALQMLHQSYSAVGDSGKAYQYLLMDKQYSDSLFNESKEKEINALYLKQKQAENEVLIKKNQIAQEQEAANRLIILIIILIAIFLMVIVIMIYRSAKKTEKLYQDLQKKSDYIIAQKQLIEQKNEDLNNSNETKDRLFSIIGHDLRSPFAAMLGALRLFKTDELAEEEKELMLDKVLEQMTLTSAMIEHLLTWANSQREGLKTAIIDLSLTRVIDEVLGVFIAVANEKKIKIIHHNEVSVSIKADQDQVRIIFQNLIANAIKFTKPKGEILISYLLTDDAVRVSVKDNGVGMSETKLKKIFQESGKSISTYGTKKEKGIGIGLMLVKKFVELNNATISVFSKENEGTEFIITFK</sequence>
<dbReference type="SUPFAM" id="SSF47384">
    <property type="entry name" value="Homodimeric domain of signal transducing histidine kinase"/>
    <property type="match status" value="1"/>
</dbReference>
<dbReference type="InterPro" id="IPR019734">
    <property type="entry name" value="TPR_rpt"/>
</dbReference>
<evidence type="ECO:0000259" key="9">
    <source>
        <dbReference type="PROSITE" id="PS50109"/>
    </source>
</evidence>
<evidence type="ECO:0000256" key="8">
    <source>
        <dbReference type="SAM" id="Phobius"/>
    </source>
</evidence>
<dbReference type="SMART" id="SM00388">
    <property type="entry name" value="HisKA"/>
    <property type="match status" value="1"/>
</dbReference>
<keyword evidence="3" id="KW-0597">Phosphoprotein</keyword>
<dbReference type="CDD" id="cd00075">
    <property type="entry name" value="HATPase"/>
    <property type="match status" value="1"/>
</dbReference>
<keyword evidence="8" id="KW-0472">Membrane</keyword>
<proteinExistence type="predicted"/>
<keyword evidence="5 10" id="KW-0418">Kinase</keyword>
<dbReference type="EMBL" id="JAYFUL010000001">
    <property type="protein sequence ID" value="MEA5256157.1"/>
    <property type="molecule type" value="Genomic_DNA"/>
</dbReference>
<dbReference type="Gene3D" id="1.25.40.10">
    <property type="entry name" value="Tetratricopeptide repeat domain"/>
    <property type="match status" value="2"/>
</dbReference>
<evidence type="ECO:0000256" key="2">
    <source>
        <dbReference type="ARBA" id="ARBA00012438"/>
    </source>
</evidence>
<keyword evidence="8" id="KW-0812">Transmembrane</keyword>
<dbReference type="Gene3D" id="3.30.565.10">
    <property type="entry name" value="Histidine kinase-like ATPase, C-terminal domain"/>
    <property type="match status" value="1"/>
</dbReference>
<dbReference type="SMART" id="SM00387">
    <property type="entry name" value="HATPase_c"/>
    <property type="match status" value="1"/>
</dbReference>
<evidence type="ECO:0000256" key="6">
    <source>
        <dbReference type="ARBA" id="ARBA00023012"/>
    </source>
</evidence>
<gene>
    <name evidence="10" type="ORF">VB264_00070</name>
</gene>
<dbReference type="Proteomes" id="UP001304671">
    <property type="component" value="Unassembled WGS sequence"/>
</dbReference>
<accession>A0ABU5QGH3</accession>
<keyword evidence="11" id="KW-1185">Reference proteome</keyword>
<evidence type="ECO:0000313" key="10">
    <source>
        <dbReference type="EMBL" id="MEA5256157.1"/>
    </source>
</evidence>
<dbReference type="SMART" id="SM00028">
    <property type="entry name" value="TPR"/>
    <property type="match status" value="4"/>
</dbReference>
<evidence type="ECO:0000256" key="3">
    <source>
        <dbReference type="ARBA" id="ARBA00022553"/>
    </source>
</evidence>
<dbReference type="SUPFAM" id="SSF55874">
    <property type="entry name" value="ATPase domain of HSP90 chaperone/DNA topoisomerase II/histidine kinase"/>
    <property type="match status" value="1"/>
</dbReference>
<dbReference type="InterPro" id="IPR036890">
    <property type="entry name" value="HATPase_C_sf"/>
</dbReference>
<feature type="coiled-coil region" evidence="7">
    <location>
        <begin position="336"/>
        <end position="370"/>
    </location>
</feature>
<feature type="transmembrane region" description="Helical" evidence="8">
    <location>
        <begin position="374"/>
        <end position="394"/>
    </location>
</feature>
<dbReference type="EC" id="2.7.13.3" evidence="2"/>
<feature type="domain" description="Histidine kinase" evidence="9">
    <location>
        <begin position="441"/>
        <end position="655"/>
    </location>
</feature>
<feature type="transmembrane region" description="Helical" evidence="8">
    <location>
        <begin position="15"/>
        <end position="35"/>
    </location>
</feature>
<evidence type="ECO:0000256" key="4">
    <source>
        <dbReference type="ARBA" id="ARBA00022679"/>
    </source>
</evidence>
<dbReference type="InterPro" id="IPR003594">
    <property type="entry name" value="HATPase_dom"/>
</dbReference>
<dbReference type="CDD" id="cd00082">
    <property type="entry name" value="HisKA"/>
    <property type="match status" value="1"/>
</dbReference>
<evidence type="ECO:0000256" key="5">
    <source>
        <dbReference type="ARBA" id="ARBA00022777"/>
    </source>
</evidence>
<organism evidence="10 11">
    <name type="scientific">Arcicella aquatica</name>
    <dbReference type="NCBI Taxonomy" id="217141"/>
    <lineage>
        <taxon>Bacteria</taxon>
        <taxon>Pseudomonadati</taxon>
        <taxon>Bacteroidota</taxon>
        <taxon>Cytophagia</taxon>
        <taxon>Cytophagales</taxon>
        <taxon>Flectobacillaceae</taxon>
        <taxon>Arcicella</taxon>
    </lineage>
</organism>
<dbReference type="InterPro" id="IPR005467">
    <property type="entry name" value="His_kinase_dom"/>
</dbReference>
<dbReference type="Pfam" id="PF00512">
    <property type="entry name" value="HisKA"/>
    <property type="match status" value="1"/>
</dbReference>
<dbReference type="PANTHER" id="PTHR43711:SF26">
    <property type="entry name" value="SENSOR HISTIDINE KINASE RCSC"/>
    <property type="match status" value="1"/>
</dbReference>
<name>A0ABU5QGH3_9BACT</name>
<dbReference type="InterPro" id="IPR004358">
    <property type="entry name" value="Sig_transdc_His_kin-like_C"/>
</dbReference>
<protein>
    <recommendedName>
        <fullName evidence="2">histidine kinase</fullName>
        <ecNumber evidence="2">2.7.13.3</ecNumber>
    </recommendedName>
</protein>
<dbReference type="PANTHER" id="PTHR43711">
    <property type="entry name" value="TWO-COMPONENT HISTIDINE KINASE"/>
    <property type="match status" value="1"/>
</dbReference>
<comment type="caution">
    <text evidence="10">The sequence shown here is derived from an EMBL/GenBank/DDBJ whole genome shotgun (WGS) entry which is preliminary data.</text>
</comment>
<keyword evidence="8" id="KW-1133">Transmembrane helix</keyword>
<dbReference type="RefSeq" id="WP_323245986.1">
    <property type="nucleotide sequence ID" value="NZ_JAYFUL010000001.1"/>
</dbReference>
<keyword evidence="6" id="KW-0902">Two-component regulatory system</keyword>
<evidence type="ECO:0000256" key="7">
    <source>
        <dbReference type="SAM" id="Coils"/>
    </source>
</evidence>
<keyword evidence="7" id="KW-0175">Coiled coil</keyword>
<dbReference type="Pfam" id="PF02518">
    <property type="entry name" value="HATPase_c"/>
    <property type="match status" value="1"/>
</dbReference>
<evidence type="ECO:0000256" key="1">
    <source>
        <dbReference type="ARBA" id="ARBA00000085"/>
    </source>
</evidence>
<reference evidence="10 11" key="1">
    <citation type="submission" date="2023-12" db="EMBL/GenBank/DDBJ databases">
        <title>Novel species of the genus Arcicella isolated from rivers.</title>
        <authorList>
            <person name="Lu H."/>
        </authorList>
    </citation>
    <scope>NUCLEOTIDE SEQUENCE [LARGE SCALE GENOMIC DNA]</scope>
    <source>
        <strain evidence="10 11">LMG 21963</strain>
    </source>
</reference>